<sequence length="107" mass="12092">MAAAEQSVDGVDRRALTQYLTVLEDQGRVRDCPGQYLVVSQSGSEYLIDARLEACECPDHEFRDRECKHLKRVAYATGQREIPPIVDRGDVDDQLGEHCSGTPRWSR</sequence>
<evidence type="ECO:0000256" key="1">
    <source>
        <dbReference type="PROSITE-ProRule" id="PRU00325"/>
    </source>
</evidence>
<dbReference type="OrthoDB" id="142306at2157"/>
<gene>
    <name evidence="4" type="ORF">B2G88_17375</name>
</gene>
<feature type="region of interest" description="Disordered" evidence="2">
    <location>
        <begin position="84"/>
        <end position="107"/>
    </location>
</feature>
<reference evidence="4 5" key="1">
    <citation type="submission" date="2017-02" db="EMBL/GenBank/DDBJ databases">
        <title>Natronthermophilus aegyptiacus gen. nov.,sp. nov., an aerobic, extremely halophilic alkalithermophilic archaeon isolated from the athalassohaline Wadi An Natrun, Egypt.</title>
        <authorList>
            <person name="Zhao B."/>
        </authorList>
    </citation>
    <scope>NUCLEOTIDE SEQUENCE [LARGE SCALE GENOMIC DNA]</scope>
    <source>
        <strain evidence="4 5">CGMCC 1.3597</strain>
    </source>
</reference>
<keyword evidence="5" id="KW-1185">Reference proteome</keyword>
<dbReference type="Proteomes" id="UP000196084">
    <property type="component" value="Unassembled WGS sequence"/>
</dbReference>
<keyword evidence="1" id="KW-0863">Zinc-finger</keyword>
<dbReference type="PROSITE" id="PS50966">
    <property type="entry name" value="ZF_SWIM"/>
    <property type="match status" value="1"/>
</dbReference>
<dbReference type="InterPro" id="IPR007527">
    <property type="entry name" value="Znf_SWIM"/>
</dbReference>
<name>A0A202E4N5_9EURY</name>
<dbReference type="GO" id="GO:0008270">
    <property type="term" value="F:zinc ion binding"/>
    <property type="evidence" value="ECO:0007669"/>
    <property type="project" value="UniProtKB-KW"/>
</dbReference>
<protein>
    <recommendedName>
        <fullName evidence="3">SWIM-type domain-containing protein</fullName>
    </recommendedName>
</protein>
<comment type="caution">
    <text evidence="4">The sequence shown here is derived from an EMBL/GenBank/DDBJ whole genome shotgun (WGS) entry which is preliminary data.</text>
</comment>
<keyword evidence="1" id="KW-0479">Metal-binding</keyword>
<organism evidence="4 5">
    <name type="scientific">Natronolimnobius baerhuensis</name>
    <dbReference type="NCBI Taxonomy" id="253108"/>
    <lineage>
        <taxon>Archaea</taxon>
        <taxon>Methanobacteriati</taxon>
        <taxon>Methanobacteriota</taxon>
        <taxon>Stenosarchaea group</taxon>
        <taxon>Halobacteria</taxon>
        <taxon>Halobacteriales</taxon>
        <taxon>Natrialbaceae</taxon>
        <taxon>Natronolimnobius</taxon>
    </lineage>
</organism>
<evidence type="ECO:0000313" key="4">
    <source>
        <dbReference type="EMBL" id="OVE83179.1"/>
    </source>
</evidence>
<dbReference type="RefSeq" id="WP_054862409.1">
    <property type="nucleotide sequence ID" value="NZ_MWPH01000004.1"/>
</dbReference>
<feature type="domain" description="SWIM-type" evidence="3">
    <location>
        <begin position="46"/>
        <end position="78"/>
    </location>
</feature>
<evidence type="ECO:0000313" key="5">
    <source>
        <dbReference type="Proteomes" id="UP000196084"/>
    </source>
</evidence>
<dbReference type="AlphaFoldDB" id="A0A202E4N5"/>
<proteinExistence type="predicted"/>
<evidence type="ECO:0000259" key="3">
    <source>
        <dbReference type="PROSITE" id="PS50966"/>
    </source>
</evidence>
<accession>A0A202E4N5</accession>
<dbReference type="EMBL" id="MWPH01000004">
    <property type="protein sequence ID" value="OVE83179.1"/>
    <property type="molecule type" value="Genomic_DNA"/>
</dbReference>
<keyword evidence="1" id="KW-0862">Zinc</keyword>
<evidence type="ECO:0000256" key="2">
    <source>
        <dbReference type="SAM" id="MobiDB-lite"/>
    </source>
</evidence>